<protein>
    <recommendedName>
        <fullName evidence="1">Ribonuclease</fullName>
        <ecNumber evidence="1">3.1.26.4</ecNumber>
    </recommendedName>
</protein>
<comment type="function">
    <text evidence="1">Endonuclease that specifically degrades the RNA of RNA-DNA hybrids.</text>
</comment>
<feature type="domain" description="RNase H type-2" evidence="2">
    <location>
        <begin position="21"/>
        <end position="129"/>
    </location>
</feature>
<gene>
    <name evidence="3" type="ORF">HNR36_001055</name>
</gene>
<keyword evidence="1" id="KW-0378">Hydrolase</keyword>
<dbReference type="Pfam" id="PF01351">
    <property type="entry name" value="RNase_HII"/>
    <property type="match status" value="1"/>
</dbReference>
<comment type="caution">
    <text evidence="3">The sequence shown here is derived from an EMBL/GenBank/DDBJ whole genome shotgun (WGS) entry which is preliminary data.</text>
</comment>
<organism evidence="3 4">
    <name type="scientific">Ureibacillus thermosphaericus</name>
    <dbReference type="NCBI Taxonomy" id="51173"/>
    <lineage>
        <taxon>Bacteria</taxon>
        <taxon>Bacillati</taxon>
        <taxon>Bacillota</taxon>
        <taxon>Bacilli</taxon>
        <taxon>Bacillales</taxon>
        <taxon>Caryophanaceae</taxon>
        <taxon>Ureibacillus</taxon>
    </lineage>
</organism>
<keyword evidence="1" id="KW-0540">Nuclease</keyword>
<evidence type="ECO:0000313" key="4">
    <source>
        <dbReference type="Proteomes" id="UP000557217"/>
    </source>
</evidence>
<dbReference type="RefSeq" id="WP_168412176.1">
    <property type="nucleotide sequence ID" value="NZ_JAAXPW010000008.1"/>
</dbReference>
<comment type="catalytic activity">
    <reaction evidence="1">
        <text>Endonucleolytic cleavage to 5'-phosphomonoester.</text>
        <dbReference type="EC" id="3.1.26.4"/>
    </reaction>
</comment>
<dbReference type="EMBL" id="JACHGZ010000008">
    <property type="protein sequence ID" value="MBB5148669.1"/>
    <property type="molecule type" value="Genomic_DNA"/>
</dbReference>
<sequence length="136" mass="15387">MSNKIKLIDGTELDIVKVDGERTFYQNANRDTLKFVFDKNKYDLNSIDSIFSDINKIQTITILLQQETINPGTGEIDIITSEYIYNDYVLKMSISSETIVVEEGDSTKPPVTVERIVAKVAQQTYIEKMLSQLLGA</sequence>
<keyword evidence="1" id="KW-0255">Endonuclease</keyword>
<name>A0A840PQ97_URETH</name>
<comment type="similarity">
    <text evidence="1">Belongs to the RNase HII family.</text>
</comment>
<evidence type="ECO:0000313" key="3">
    <source>
        <dbReference type="EMBL" id="MBB5148669.1"/>
    </source>
</evidence>
<proteinExistence type="inferred from homology"/>
<dbReference type="AlphaFoldDB" id="A0A840PQ97"/>
<evidence type="ECO:0000256" key="1">
    <source>
        <dbReference type="RuleBase" id="RU003515"/>
    </source>
</evidence>
<reference evidence="3 4" key="1">
    <citation type="submission" date="2020-08" db="EMBL/GenBank/DDBJ databases">
        <title>Genomic Encyclopedia of Type Strains, Phase IV (KMG-IV): sequencing the most valuable type-strain genomes for metagenomic binning, comparative biology and taxonomic classification.</title>
        <authorList>
            <person name="Goeker M."/>
        </authorList>
    </citation>
    <scope>NUCLEOTIDE SEQUENCE [LARGE SCALE GENOMIC DNA]</scope>
    <source>
        <strain evidence="3 4">DSM 10633</strain>
    </source>
</reference>
<dbReference type="InterPro" id="IPR024567">
    <property type="entry name" value="RNase_HII/HIII_dom"/>
</dbReference>
<evidence type="ECO:0000259" key="2">
    <source>
        <dbReference type="Pfam" id="PF01351"/>
    </source>
</evidence>
<dbReference type="Proteomes" id="UP000557217">
    <property type="component" value="Unassembled WGS sequence"/>
</dbReference>
<dbReference type="EC" id="3.1.26.4" evidence="1"/>
<keyword evidence="4" id="KW-1185">Reference proteome</keyword>
<accession>A0A840PQ97</accession>